<reference evidence="1 2" key="1">
    <citation type="submission" date="2020-10" db="EMBL/GenBank/DDBJ databases">
        <title>Connecting structure to function with the recovery of over 1000 high-quality activated sludge metagenome-assembled genomes encoding full-length rRNA genes using long-read sequencing.</title>
        <authorList>
            <person name="Singleton C.M."/>
            <person name="Petriglieri F."/>
            <person name="Kristensen J.M."/>
            <person name="Kirkegaard R.H."/>
            <person name="Michaelsen T.Y."/>
            <person name="Andersen M.H."/>
            <person name="Karst S.M."/>
            <person name="Dueholm M.S."/>
            <person name="Nielsen P.H."/>
            <person name="Albertsen M."/>
        </authorList>
    </citation>
    <scope>NUCLEOTIDE SEQUENCE [LARGE SCALE GENOMIC DNA]</scope>
    <source>
        <strain evidence="1">Ribe_18-Q3-R11-54_MAXAC.273</strain>
    </source>
</reference>
<protein>
    <submittedName>
        <fullName evidence="1">Uncharacterized protein</fullName>
    </submittedName>
</protein>
<dbReference type="Proteomes" id="UP000808337">
    <property type="component" value="Unassembled WGS sequence"/>
</dbReference>
<comment type="caution">
    <text evidence="1">The sequence shown here is derived from an EMBL/GenBank/DDBJ whole genome shotgun (WGS) entry which is preliminary data.</text>
</comment>
<evidence type="ECO:0000313" key="1">
    <source>
        <dbReference type="EMBL" id="MBK9980847.1"/>
    </source>
</evidence>
<dbReference type="AlphaFoldDB" id="A0A9D7XRL4"/>
<evidence type="ECO:0000313" key="2">
    <source>
        <dbReference type="Proteomes" id="UP000808337"/>
    </source>
</evidence>
<organism evidence="1 2">
    <name type="scientific">Candidatus Opimibacter skivensis</name>
    <dbReference type="NCBI Taxonomy" id="2982028"/>
    <lineage>
        <taxon>Bacteria</taxon>
        <taxon>Pseudomonadati</taxon>
        <taxon>Bacteroidota</taxon>
        <taxon>Saprospiria</taxon>
        <taxon>Saprospirales</taxon>
        <taxon>Saprospiraceae</taxon>
        <taxon>Candidatus Opimibacter</taxon>
    </lineage>
</organism>
<name>A0A9D7XRL4_9BACT</name>
<dbReference type="EMBL" id="JADKGY010000001">
    <property type="protein sequence ID" value="MBK9980847.1"/>
    <property type="molecule type" value="Genomic_DNA"/>
</dbReference>
<accession>A0A9D7XRL4</accession>
<sequence>MTRKTPLQAEYRPSGYLLFTDQHISLLDKKGKLVHSKDYPQLTSTNLMGLAQFGADIAGVNIDIAGSMENMKQLDRLSKGAYRNSNAASEGTSKTQVLAGAYYGGTPLFEVTMTRYSNSRNARDHKFILTKDGESKRAIMMVNKDTGKVDKKINVVDLTPQYIVDEVDTRVFLCERNKTITCYDMK</sequence>
<proteinExistence type="predicted"/>
<gene>
    <name evidence="1" type="ORF">IPP15_00230</name>
</gene>